<feature type="domain" description="Integrase catalytic" evidence="2">
    <location>
        <begin position="264"/>
        <end position="497"/>
    </location>
</feature>
<organism evidence="3 4">
    <name type="scientific">Streptomyces polygonati</name>
    <dbReference type="NCBI Taxonomy" id="1617087"/>
    <lineage>
        <taxon>Bacteria</taxon>
        <taxon>Bacillati</taxon>
        <taxon>Actinomycetota</taxon>
        <taxon>Actinomycetes</taxon>
        <taxon>Kitasatosporales</taxon>
        <taxon>Streptomycetaceae</taxon>
        <taxon>Streptomyces</taxon>
    </lineage>
</organism>
<dbReference type="InterPro" id="IPR036397">
    <property type="entry name" value="RNaseH_sf"/>
</dbReference>
<keyword evidence="4" id="KW-1185">Reference proteome</keyword>
<dbReference type="EMBL" id="JBHSBB010000014">
    <property type="protein sequence ID" value="MFC4034128.1"/>
    <property type="molecule type" value="Genomic_DNA"/>
</dbReference>
<dbReference type="Proteomes" id="UP001595765">
    <property type="component" value="Unassembled WGS sequence"/>
</dbReference>
<dbReference type="PROSITE" id="PS50994">
    <property type="entry name" value="INTEGRASE"/>
    <property type="match status" value="1"/>
</dbReference>
<reference evidence="4" key="1">
    <citation type="journal article" date="2019" name="Int. J. Syst. Evol. Microbiol.">
        <title>The Global Catalogue of Microorganisms (GCM) 10K type strain sequencing project: providing services to taxonomists for standard genome sequencing and annotation.</title>
        <authorList>
            <consortium name="The Broad Institute Genomics Platform"/>
            <consortium name="The Broad Institute Genome Sequencing Center for Infectious Disease"/>
            <person name="Wu L."/>
            <person name="Ma J."/>
        </authorList>
    </citation>
    <scope>NUCLEOTIDE SEQUENCE [LARGE SCALE GENOMIC DNA]</scope>
    <source>
        <strain evidence="4">CGMCC 4.7237</strain>
    </source>
</reference>
<feature type="compositionally biased region" description="Acidic residues" evidence="1">
    <location>
        <begin position="661"/>
        <end position="698"/>
    </location>
</feature>
<evidence type="ECO:0000313" key="3">
    <source>
        <dbReference type="EMBL" id="MFC4034128.1"/>
    </source>
</evidence>
<gene>
    <name evidence="3" type="ORF">ACFO3J_22005</name>
</gene>
<dbReference type="PANTHER" id="PTHR35004:SF6">
    <property type="entry name" value="TRANSPOSASE"/>
    <property type="match status" value="1"/>
</dbReference>
<comment type="caution">
    <text evidence="3">The sequence shown here is derived from an EMBL/GenBank/DDBJ whole genome shotgun (WGS) entry which is preliminary data.</text>
</comment>
<evidence type="ECO:0000313" key="4">
    <source>
        <dbReference type="Proteomes" id="UP001595765"/>
    </source>
</evidence>
<evidence type="ECO:0000256" key="1">
    <source>
        <dbReference type="SAM" id="MobiDB-lite"/>
    </source>
</evidence>
<dbReference type="InterPro" id="IPR012337">
    <property type="entry name" value="RNaseH-like_sf"/>
</dbReference>
<accession>A0ABV8HQ36</accession>
<feature type="region of interest" description="Disordered" evidence="1">
    <location>
        <begin position="649"/>
        <end position="698"/>
    </location>
</feature>
<dbReference type="PANTHER" id="PTHR35004">
    <property type="entry name" value="TRANSPOSASE RV3428C-RELATED"/>
    <property type="match status" value="1"/>
</dbReference>
<dbReference type="Gene3D" id="3.30.420.10">
    <property type="entry name" value="Ribonuclease H-like superfamily/Ribonuclease H"/>
    <property type="match status" value="1"/>
</dbReference>
<dbReference type="RefSeq" id="WP_386431741.1">
    <property type="nucleotide sequence ID" value="NZ_JBHSBB010000014.1"/>
</dbReference>
<dbReference type="SUPFAM" id="SSF53098">
    <property type="entry name" value="Ribonuclease H-like"/>
    <property type="match status" value="1"/>
</dbReference>
<dbReference type="InterPro" id="IPR001584">
    <property type="entry name" value="Integrase_cat-core"/>
</dbReference>
<proteinExistence type="predicted"/>
<protein>
    <submittedName>
        <fullName evidence="3">Transposase</fullName>
    </submittedName>
</protein>
<evidence type="ECO:0000259" key="2">
    <source>
        <dbReference type="PROSITE" id="PS50994"/>
    </source>
</evidence>
<sequence length="698" mass="78347">MNRGTVRLQVGSRLVYDGEAVEVVEFAPTVAGNEVVLKDRRGGLRRVAVKELLFSDRASVVSENPGASSSDLEDIASVLLSRLKPAERGLLADRAGHVREACSGYRSGSAELAGQGEPRPQYDPNLPKVVRYQAKADELGVSLRTVKRWVAAVEAHGEAGLAPRARGTSVLDRCDPRWVETALEVMIEHTDQSKPMRKTVIERVQALLAARFGEGVVAVPAQTKAYEALEELEELERQHPTFRLSTKRNRDIAERPRTVFGRLRPTRPGEYVLMDTTRLDVFALDPLTLRWVNSELTVAMDWYTRCIVGVRLTPVSTKSVDAAAVLFQAYRPLKPAAHWPPQAVWPEHGIPRSVLLDRAAIDGPMAKSATPALVPETVVVDHGKIYVSEHLRSVCDRMGISIQPARLRTGRDKGPVERFFKTLRQGLLHALPGYKGPDVFSRGEAVERQAYYYLDELLERIVVWIAATYHRTPHSSLVDPGVPKLRMSPVQMFEHGMARVGYIEVPRDKHLALEFLPTVWRTIQPYGVEIGKRRYNGSGLYHDGRPSPYLGGRWPIQVNPDDIDHVYFRDLDGEPHELVWEHAAARDFPLSEDALEFARSLAAQKHPYPDDRLAVAELLERWQIGFGTTLAERRIVLRAMREQTAFNLQPHQRAPHQAELPGEEFEGDDDVADTEDFADEEPVPGDDEEFYAETLEDL</sequence>
<name>A0ABV8HQ36_9ACTN</name>